<dbReference type="Pfam" id="PF00353">
    <property type="entry name" value="HemolysinCabind"/>
    <property type="match status" value="1"/>
</dbReference>
<dbReference type="InterPro" id="IPR018511">
    <property type="entry name" value="Hemolysin-typ_Ca-bd_CS"/>
</dbReference>
<dbReference type="OrthoDB" id="223957at2"/>
<dbReference type="Proteomes" id="UP000439983">
    <property type="component" value="Unassembled WGS sequence"/>
</dbReference>
<dbReference type="PRINTS" id="PR00313">
    <property type="entry name" value="CABNDNGRPT"/>
</dbReference>
<sequence length="1366" mass="137947">MVQTLVDFSAGQITDGSAGGADNTLSAGGLVFTITAQGNWSANFDNGRFNFTEDPAFGDEQFTITVTSTTGAKLDFYDYQISVNSDPLVGNGGIWPPSLDVDGTTWSVDSLHGDGIGPYYYRAIFAGNVPAVSPAPSLTIEDVIIPDTPPTGTMTFWLDNITVEFANQRPVATTSIGTSSFTEGNNTVSTPIAVDSGITVSDGDNSTLASATVSITGNFQSGQDVLSFINSSAATFGNIAGSFNAVTGVMTLTSAGGLATLAQWQSALRAVTYTNTSESPNTATRTVSFIVNDGSDSSTVVTKTVNVNAVDDAPVVSTSGGSTAFTEGNNTTSTPVAIDAGLTITDADNATLTSATVTITGNFHGGEDILTFTNSSSAIFGNITASYNSNTGVLMLTSGGGSATLAQWQAALRAVTYANSSDTPDMSNRTVAFTTNDGSLNSSTVTKTVTVASTNDAPVVTTSGGSSAFTEGGSTVAIDGGVTLSDADNTTLASATVAITGNFQSSQDVLAFANDGSTMGNITASYNSVTGVLTLTSAGGIATLAEWQAALRSVTYANTSEAPDAATRTISFVTNDGSSSGTAGTKTVTVTAVNDAPVNHVPGQQVIDADSTLVFSTGNGNGVTVSDVDTGSGTVQVTLTASHGLISLSATTGLSFVVGDGLGDAVMTFTGTVADVNAALTGMVFQPTAGYSGPASLQIITNDLGLAGSGGAQTDTDTIAINVGLTEVISVGVANANGAYRTGDTISVTVTFDSTVTVDTTNGTPTLLLETGAIDRNAAYVSGSGSNTLTFSYTVQAGDQSADLDYASIAALVLNSATIKDANGNDVVLTLPTVGGADSIAGQKDIVIDGVAPSVTSVAVPPSGTYLNGDNLAFTVNFQDAVLVGTAGGTPRIAVTLDTGGTVYANYAGGSGTNALVFQVTVVDDQRDTNGITLGSTVLLNGGTIRDIAGNNAVLTLNNVASTASVLVDGIVNDAPLLTGDLRATVTEGGSYTLVAADLGFTDPDDSAADVTFSVSSVANGTVLVNGVAATRFTGTQLAAGVVSFRHNGSDTTSASFKVFVEDGNEDLSAPVPGTFNFTVSAVNDAPTLTLTQRLFTLAENASTTTERKVADLLVSDDGLGSNVVTLAGADSSLFAVHDNALWLKAGARLDFETNPFLDVSVLVDDKTIATGAEATKTVRVSLTDAVERYIGSSGANTLTGTSAASEYFDGGAGNDTINGGAGKDTIVGGLGADRLTGGAGNDTFIFNLIDDSAKGYSGYVNNVAYGPASGAGYRDIITDFGNGDDVISLTAIDANTGLAGNQAFTWRGTGEFTRKAGELIYKTFDVTGTANDKTIVYGDVTGDGRADFQIELSGIKVLVAGDFLL</sequence>
<dbReference type="InterPro" id="IPR011049">
    <property type="entry name" value="Serralysin-like_metalloprot_C"/>
</dbReference>
<gene>
    <name evidence="1" type="ORF">GHK62_06785</name>
</gene>
<evidence type="ECO:0000313" key="2">
    <source>
        <dbReference type="Proteomes" id="UP000439983"/>
    </source>
</evidence>
<protein>
    <recommendedName>
        <fullName evidence="3">Cadherin domain-containing protein</fullName>
    </recommendedName>
</protein>
<dbReference type="PANTHER" id="PTHR14139">
    <property type="entry name" value="CALSYNTENIN"/>
    <property type="match status" value="1"/>
</dbReference>
<reference evidence="1 2" key="1">
    <citation type="journal article" date="2013" name="Genome Biol.">
        <title>Comparative genomics of the core and accessory genomes of 48 Sinorhizobium strains comprising five genospecies.</title>
        <authorList>
            <person name="Sugawara M."/>
            <person name="Epstein B."/>
            <person name="Badgley B.D."/>
            <person name="Unno T."/>
            <person name="Xu L."/>
            <person name="Reese J."/>
            <person name="Gyaneshwar P."/>
            <person name="Denny R."/>
            <person name="Mudge J."/>
            <person name="Bharti A.K."/>
            <person name="Farmer A.D."/>
            <person name="May G.D."/>
            <person name="Woodward J.E."/>
            <person name="Medigue C."/>
            <person name="Vallenet D."/>
            <person name="Lajus A."/>
            <person name="Rouy Z."/>
            <person name="Martinez-Vaz B."/>
            <person name="Tiffin P."/>
            <person name="Young N.D."/>
            <person name="Sadowsky M.J."/>
        </authorList>
    </citation>
    <scope>NUCLEOTIDE SEQUENCE [LARGE SCALE GENOMIC DNA]</scope>
    <source>
        <strain evidence="1 2">USDA4894</strain>
    </source>
</reference>
<evidence type="ECO:0008006" key="3">
    <source>
        <dbReference type="Google" id="ProtNLM"/>
    </source>
</evidence>
<proteinExistence type="predicted"/>
<dbReference type="PROSITE" id="PS00330">
    <property type="entry name" value="HEMOLYSIN_CALCIUM"/>
    <property type="match status" value="2"/>
</dbReference>
<keyword evidence="2" id="KW-1185">Reference proteome</keyword>
<organism evidence="1 2">
    <name type="scientific">Sinorhizobium terangae</name>
    <dbReference type="NCBI Taxonomy" id="110322"/>
    <lineage>
        <taxon>Bacteria</taxon>
        <taxon>Pseudomonadati</taxon>
        <taxon>Pseudomonadota</taxon>
        <taxon>Alphaproteobacteria</taxon>
        <taxon>Hyphomicrobiales</taxon>
        <taxon>Rhizobiaceae</taxon>
        <taxon>Sinorhizobium/Ensifer group</taxon>
        <taxon>Sinorhizobium</taxon>
    </lineage>
</organism>
<dbReference type="RefSeq" id="WP_153437550.1">
    <property type="nucleotide sequence ID" value="NZ_JACIGA010000012.1"/>
</dbReference>
<dbReference type="Gene3D" id="2.150.10.10">
    <property type="entry name" value="Serralysin-like metalloprotease, C-terminal"/>
    <property type="match status" value="1"/>
</dbReference>
<accession>A0A6N7LBA0</accession>
<comment type="caution">
    <text evidence="1">The sequence shown here is derived from an EMBL/GenBank/DDBJ whole genome shotgun (WGS) entry which is preliminary data.</text>
</comment>
<name>A0A6N7LBA0_SINTE</name>
<dbReference type="PANTHER" id="PTHR14139:SF2">
    <property type="entry name" value="CALSYNTENIN-1"/>
    <property type="match status" value="1"/>
</dbReference>
<dbReference type="InterPro" id="IPR001343">
    <property type="entry name" value="Hemolysn_Ca-bd"/>
</dbReference>
<dbReference type="CDD" id="cd11304">
    <property type="entry name" value="Cadherin_repeat"/>
    <property type="match status" value="1"/>
</dbReference>
<dbReference type="SUPFAM" id="SSF51120">
    <property type="entry name" value="beta-Roll"/>
    <property type="match status" value="1"/>
</dbReference>
<dbReference type="Pfam" id="PF16184">
    <property type="entry name" value="Cadherin_3"/>
    <property type="match status" value="1"/>
</dbReference>
<dbReference type="GO" id="GO:0005509">
    <property type="term" value="F:calcium ion binding"/>
    <property type="evidence" value="ECO:0007669"/>
    <property type="project" value="InterPro"/>
</dbReference>
<evidence type="ECO:0000313" key="1">
    <source>
        <dbReference type="EMBL" id="MQX14479.1"/>
    </source>
</evidence>
<dbReference type="EMBL" id="WITC01000031">
    <property type="protein sequence ID" value="MQX14479.1"/>
    <property type="molecule type" value="Genomic_DNA"/>
</dbReference>